<comment type="catalytic activity">
    <reaction evidence="6 8">
        <text>Release of a C-terminal amino acid with broad specificity, except for -Pro.</text>
        <dbReference type="EC" id="3.4.17.19"/>
    </reaction>
</comment>
<evidence type="ECO:0000256" key="7">
    <source>
        <dbReference type="ARBA" id="ARBA00061580"/>
    </source>
</evidence>
<comment type="cofactor">
    <cofactor evidence="9">
        <name>Zn(2+)</name>
        <dbReference type="ChEBI" id="CHEBI:29105"/>
    </cofactor>
    <text evidence="9">Binds 1 zinc ion per subunit.</text>
</comment>
<dbReference type="PROSITE" id="PS52034">
    <property type="entry name" value="PEPTIDASE_M32"/>
    <property type="match status" value="1"/>
</dbReference>
<dbReference type="GO" id="GO:0046914">
    <property type="term" value="F:transition metal ion binding"/>
    <property type="evidence" value="ECO:0007669"/>
    <property type="project" value="UniProtKB-ARBA"/>
</dbReference>
<evidence type="ECO:0000256" key="8">
    <source>
        <dbReference type="PIRNR" id="PIRNR006615"/>
    </source>
</evidence>
<feature type="binding site" evidence="9">
    <location>
        <position position="297"/>
    </location>
    <ligand>
        <name>Zn(2+)</name>
        <dbReference type="ChEBI" id="CHEBI:29105"/>
        <note>catalytic</note>
    </ligand>
</feature>
<dbReference type="FunFam" id="1.10.1370.30:FF:000003">
    <property type="entry name" value="Thermostable carboxypeptidase 1"/>
    <property type="match status" value="1"/>
</dbReference>
<protein>
    <recommendedName>
        <fullName evidence="8">Metal-dependent carboxypeptidase</fullName>
        <ecNumber evidence="8">3.4.17.19</ecNumber>
    </recommendedName>
</protein>
<keyword evidence="3 8" id="KW-0479">Metal-binding</keyword>
<dbReference type="EMBL" id="CP001742">
    <property type="protein sequence ID" value="ADL19148.1"/>
    <property type="molecule type" value="Genomic_DNA"/>
</dbReference>
<proteinExistence type="inferred from homology"/>
<dbReference type="PANTHER" id="PTHR34217">
    <property type="entry name" value="METAL-DEPENDENT CARBOXYPEPTIDASE"/>
    <property type="match status" value="1"/>
</dbReference>
<evidence type="ECO:0000256" key="6">
    <source>
        <dbReference type="ARBA" id="ARBA00052755"/>
    </source>
</evidence>
<evidence type="ECO:0000256" key="10">
    <source>
        <dbReference type="PIRSR" id="PIRSR006615-2"/>
    </source>
</evidence>
<comment type="similarity">
    <text evidence="7 8">Belongs to the peptidase M32 family.</text>
</comment>
<feature type="binding site" evidence="9">
    <location>
        <position position="271"/>
    </location>
    <ligand>
        <name>Zn(2+)</name>
        <dbReference type="ChEBI" id="CHEBI:29105"/>
        <note>catalytic</note>
    </ligand>
</feature>
<dbReference type="PANTHER" id="PTHR34217:SF1">
    <property type="entry name" value="CARBOXYPEPTIDASE 1"/>
    <property type="match status" value="1"/>
</dbReference>
<feature type="active site" description="Proton donor/acceptor" evidence="10">
    <location>
        <position position="268"/>
    </location>
</feature>
<dbReference type="GeneID" id="9498975"/>
<dbReference type="Pfam" id="PF02074">
    <property type="entry name" value="Peptidase_M32"/>
    <property type="match status" value="1"/>
</dbReference>
<keyword evidence="12" id="KW-1185">Reference proteome</keyword>
<dbReference type="PRINTS" id="PR00998">
    <property type="entry name" value="CRBOXYPTASET"/>
</dbReference>
<feature type="binding site" evidence="9">
    <location>
        <position position="267"/>
    </location>
    <ligand>
        <name>Zn(2+)</name>
        <dbReference type="ChEBI" id="CHEBI:29105"/>
        <note>catalytic</note>
    </ligand>
</feature>
<evidence type="ECO:0000313" key="11">
    <source>
        <dbReference type="EMBL" id="ADL19148.1"/>
    </source>
</evidence>
<dbReference type="RefSeq" id="WP_013266660.1">
    <property type="nucleotide sequence ID" value="NC_014374.1"/>
</dbReference>
<dbReference type="STRING" id="666510.ASAC_0742"/>
<dbReference type="KEGG" id="asc:ASAC_0742"/>
<dbReference type="Proteomes" id="UP000000346">
    <property type="component" value="Chromosome"/>
</dbReference>
<dbReference type="SUPFAM" id="SSF55486">
    <property type="entry name" value="Metalloproteases ('zincins'), catalytic domain"/>
    <property type="match status" value="1"/>
</dbReference>
<evidence type="ECO:0000256" key="5">
    <source>
        <dbReference type="ARBA" id="ARBA00023049"/>
    </source>
</evidence>
<evidence type="ECO:0000313" key="12">
    <source>
        <dbReference type="Proteomes" id="UP000000346"/>
    </source>
</evidence>
<dbReference type="HOGENOM" id="CLU_032916_1_1_2"/>
<dbReference type="GO" id="GO:0006508">
    <property type="term" value="P:proteolysis"/>
    <property type="evidence" value="ECO:0007669"/>
    <property type="project" value="UniProtKB-UniRule"/>
</dbReference>
<name>D9Q1G0_ACIS3</name>
<comment type="function">
    <text evidence="8">Broad specificity carboxypetidase that releases amino acids sequentially from the C-terminus, including neutral, aromatic, polar and basic residues.</text>
</comment>
<organism evidence="11 12">
    <name type="scientific">Acidilobus saccharovorans (strain DSM 16705 / JCM 18335 / VKM B-2471 / 345-15)</name>
    <dbReference type="NCBI Taxonomy" id="666510"/>
    <lineage>
        <taxon>Archaea</taxon>
        <taxon>Thermoproteota</taxon>
        <taxon>Thermoprotei</taxon>
        <taxon>Acidilobales</taxon>
        <taxon>Acidilobaceae</taxon>
        <taxon>Acidilobus</taxon>
    </lineage>
</organism>
<dbReference type="GO" id="GO:0004181">
    <property type="term" value="F:metallocarboxypeptidase activity"/>
    <property type="evidence" value="ECO:0007669"/>
    <property type="project" value="UniProtKB-UniRule"/>
</dbReference>
<dbReference type="CDD" id="cd06460">
    <property type="entry name" value="M32_Taq"/>
    <property type="match status" value="1"/>
</dbReference>
<evidence type="ECO:0000256" key="9">
    <source>
        <dbReference type="PIRSR" id="PIRSR006615-1"/>
    </source>
</evidence>
<dbReference type="InParanoid" id="D9Q1G0"/>
<dbReference type="EC" id="3.4.17.19" evidence="8"/>
<gene>
    <name evidence="11" type="ordered locus">ASAC_0742</name>
</gene>
<keyword evidence="4 8" id="KW-0378">Hydrolase</keyword>
<evidence type="ECO:0000256" key="1">
    <source>
        <dbReference type="ARBA" id="ARBA00022645"/>
    </source>
</evidence>
<dbReference type="PIRSF" id="PIRSF006615">
    <property type="entry name" value="Zn_crbxpep_Taq"/>
    <property type="match status" value="1"/>
</dbReference>
<evidence type="ECO:0000256" key="3">
    <source>
        <dbReference type="ARBA" id="ARBA00022723"/>
    </source>
</evidence>
<keyword evidence="2 8" id="KW-0645">Protease</keyword>
<keyword evidence="5 8" id="KW-0482">Metalloprotease</keyword>
<keyword evidence="9" id="KW-0862">Zinc</keyword>
<dbReference type="InterPro" id="IPR001333">
    <property type="entry name" value="Peptidase_M32_Taq"/>
</dbReference>
<evidence type="ECO:0000256" key="4">
    <source>
        <dbReference type="ARBA" id="ARBA00022801"/>
    </source>
</evidence>
<evidence type="ECO:0000256" key="2">
    <source>
        <dbReference type="ARBA" id="ARBA00022670"/>
    </source>
</evidence>
<sequence>MPKFENPVIKELIEKYRRLWALNHAMSLMGWDEETYMPSKGVEERAVATAELRALYQELLLSDQFVSLVERAKAQENLNDYERGVVRVVDRELRIARKVPPSLTYEMAKTSSEAFMAWSEAKRRSDFSAFKPYLQKLIDLNKQMAEKLGYEEVPYDALLDLYEEGLRTRDVKAVFDVLGPGLRGLLDKVVSDGYYTVPSPLEEAKYQEEAMRRVNQRVLELLKFPQDRARLDVSPHPFTTNMGVNDVRITTRYEGFDFKRSLFSVVHEFGHATYELQVDPELAMTPIGSGVSLGVHEGQSRFWENVIGRSRAFASLIKPVLDQELGLTKGISEDDLYRYFATVRPSLIRTEADEVTYNLHILLRFELEQLMINGEVKVDELPEMWNDESEKLIGVRPKNDAEGILQDVHWAHGTIGYFPTYTLGNIVASMMYFAFSSRVGDIYSYVTRGDFDTVKSFLRDLVHKYGATYAPKELLRRQLGEEYNAQRLLDYLSSKYLKH</sequence>
<dbReference type="AlphaFoldDB" id="D9Q1G0"/>
<dbReference type="MEROPS" id="M32.002"/>
<keyword evidence="1 8" id="KW-0121">Carboxypeptidase</keyword>
<reference evidence="11 12" key="1">
    <citation type="journal article" date="2010" name="Appl. Environ. Microbiol.">
        <title>The genome sequence of the crenarchaeon Acidilobus saccharovorans supports a new order, Acidilobales, and suggests an important ecological role in terrestrial acidic hot springs.</title>
        <authorList>
            <person name="Mardanov A.V."/>
            <person name="Svetlitchnyi V.A."/>
            <person name="Beletsky A.V."/>
            <person name="Prokofeva M.I."/>
            <person name="Bonch-Osmolovskaya E.A."/>
            <person name="Ravin N.V."/>
            <person name="Skryabin K.G."/>
        </authorList>
    </citation>
    <scope>NUCLEOTIDE SEQUENCE [LARGE SCALE GENOMIC DNA]</scope>
    <source>
        <strain evidence="12">DSM 16705 / JCM 18335 / VKM B-2471 / 345-15</strain>
    </source>
</reference>
<dbReference type="Gene3D" id="1.10.1370.30">
    <property type="match status" value="1"/>
</dbReference>
<dbReference type="eggNOG" id="arCOG04247">
    <property type="taxonomic scope" value="Archaea"/>
</dbReference>
<accession>D9Q1G0</accession>